<dbReference type="GO" id="GO:0015074">
    <property type="term" value="P:DNA integration"/>
    <property type="evidence" value="ECO:0007669"/>
    <property type="project" value="InterPro"/>
</dbReference>
<feature type="domain" description="Core-binding (CB)" evidence="6">
    <location>
        <begin position="80"/>
        <end position="166"/>
    </location>
</feature>
<dbReference type="InterPro" id="IPR011010">
    <property type="entry name" value="DNA_brk_join_enz"/>
</dbReference>
<dbReference type="STRING" id="75922.BST47_18525"/>
<dbReference type="RefSeq" id="WP_234809765.1">
    <property type="nucleotide sequence ID" value="NZ_MVIM01000009.1"/>
</dbReference>
<dbReference type="InterPro" id="IPR002104">
    <property type="entry name" value="Integrase_catalytic"/>
</dbReference>
<dbReference type="GO" id="GO:0003677">
    <property type="term" value="F:DNA binding"/>
    <property type="evidence" value="ECO:0007669"/>
    <property type="project" value="UniProtKB-UniRule"/>
</dbReference>
<dbReference type="PROSITE" id="PS51900">
    <property type="entry name" value="CB"/>
    <property type="match status" value="1"/>
</dbReference>
<dbReference type="PROSITE" id="PS51898">
    <property type="entry name" value="TYR_RECOMBINASE"/>
    <property type="match status" value="1"/>
</dbReference>
<dbReference type="Gene3D" id="1.10.443.10">
    <property type="entry name" value="Intergrase catalytic core"/>
    <property type="match status" value="1"/>
</dbReference>
<dbReference type="AlphaFoldDB" id="A0A1X0JM60"/>
<keyword evidence="2" id="KW-0233">DNA recombination</keyword>
<evidence type="ECO:0000256" key="3">
    <source>
        <dbReference type="PROSITE-ProRule" id="PRU01248"/>
    </source>
</evidence>
<evidence type="ECO:0000256" key="2">
    <source>
        <dbReference type="ARBA" id="ARBA00023172"/>
    </source>
</evidence>
<protein>
    <submittedName>
        <fullName evidence="7">Recombinase XerD</fullName>
    </submittedName>
</protein>
<name>A0A1X0JM60_9MYCO</name>
<evidence type="ECO:0000259" key="5">
    <source>
        <dbReference type="PROSITE" id="PS51898"/>
    </source>
</evidence>
<evidence type="ECO:0000313" key="7">
    <source>
        <dbReference type="EMBL" id="ORB64008.1"/>
    </source>
</evidence>
<sequence>MNDAQSPRPPQTRGERTDSSIKRLSNGAGWRARPTLGTDPVTGKQVRPTKVFATKKAALDWVTEQRQQWSSSTWAPKSTRTFDEVADHWLTVREANPSIGPNTIRADRESLAYARRAFGAVQVQKLTPATLADWSAALKGKDGNTLAPATKRRAIIRLKSVMAHARKMRWLTYDPAAELESPEQKSITAADAADIWTPDQMGKFLDHVAAHRLGGCFALTLLGLRREEVGGLRWCDIDLGTGALRIRRARVDVNGKDTIVPTKTDRSARELPLPPRELAMIRTMRSVHLRERLSVGRPLTDDDLLLSRTDSTWLPVRHYSREFAVQRQAAGLKAITLGKLRHSNISRMRAAGVAADVVAAWHGHTERMTQAVYGRVTDQRLSAASAVFARPAVGQS</sequence>
<keyword evidence="1 3" id="KW-0238">DNA-binding</keyword>
<evidence type="ECO:0000256" key="1">
    <source>
        <dbReference type="ARBA" id="ARBA00023125"/>
    </source>
</evidence>
<gene>
    <name evidence="7" type="ORF">BST47_18525</name>
</gene>
<dbReference type="InterPro" id="IPR013762">
    <property type="entry name" value="Integrase-like_cat_sf"/>
</dbReference>
<accession>A0A1X0JM60</accession>
<evidence type="ECO:0000256" key="4">
    <source>
        <dbReference type="SAM" id="MobiDB-lite"/>
    </source>
</evidence>
<dbReference type="InterPro" id="IPR010998">
    <property type="entry name" value="Integrase_recombinase_N"/>
</dbReference>
<dbReference type="SUPFAM" id="SSF56349">
    <property type="entry name" value="DNA breaking-rejoining enzymes"/>
    <property type="match status" value="1"/>
</dbReference>
<keyword evidence="8" id="KW-1185">Reference proteome</keyword>
<evidence type="ECO:0000259" key="6">
    <source>
        <dbReference type="PROSITE" id="PS51900"/>
    </source>
</evidence>
<feature type="region of interest" description="Disordered" evidence="4">
    <location>
        <begin position="1"/>
        <end position="44"/>
    </location>
</feature>
<dbReference type="InterPro" id="IPR044068">
    <property type="entry name" value="CB"/>
</dbReference>
<dbReference type="Proteomes" id="UP000192411">
    <property type="component" value="Unassembled WGS sequence"/>
</dbReference>
<reference evidence="7 8" key="1">
    <citation type="submission" date="2017-02" db="EMBL/GenBank/DDBJ databases">
        <title>The new phylogeny of genus Mycobacterium.</title>
        <authorList>
            <person name="Tortoli E."/>
            <person name="Trovato A."/>
            <person name="Cirillo D.M."/>
        </authorList>
    </citation>
    <scope>NUCLEOTIDE SEQUENCE [LARGE SCALE GENOMIC DNA]</scope>
    <source>
        <strain evidence="7 8">DSM 44338</strain>
    </source>
</reference>
<dbReference type="Pfam" id="PF00589">
    <property type="entry name" value="Phage_integrase"/>
    <property type="match status" value="1"/>
</dbReference>
<proteinExistence type="predicted"/>
<dbReference type="InterPro" id="IPR050090">
    <property type="entry name" value="Tyrosine_recombinase_XerCD"/>
</dbReference>
<comment type="caution">
    <text evidence="7">The sequence shown here is derived from an EMBL/GenBank/DDBJ whole genome shotgun (WGS) entry which is preliminary data.</text>
</comment>
<dbReference type="EMBL" id="MVIM01000009">
    <property type="protein sequence ID" value="ORB64008.1"/>
    <property type="molecule type" value="Genomic_DNA"/>
</dbReference>
<dbReference type="PANTHER" id="PTHR30349">
    <property type="entry name" value="PHAGE INTEGRASE-RELATED"/>
    <property type="match status" value="1"/>
</dbReference>
<evidence type="ECO:0000313" key="8">
    <source>
        <dbReference type="Proteomes" id="UP000192411"/>
    </source>
</evidence>
<dbReference type="GO" id="GO:0006310">
    <property type="term" value="P:DNA recombination"/>
    <property type="evidence" value="ECO:0007669"/>
    <property type="project" value="UniProtKB-KW"/>
</dbReference>
<feature type="domain" description="Tyr recombinase" evidence="5">
    <location>
        <begin position="191"/>
        <end position="386"/>
    </location>
</feature>
<dbReference type="Gene3D" id="1.10.150.130">
    <property type="match status" value="1"/>
</dbReference>
<dbReference type="PANTHER" id="PTHR30349:SF91">
    <property type="entry name" value="INTA PROTEIN"/>
    <property type="match status" value="1"/>
</dbReference>
<organism evidence="7 8">
    <name type="scientific">Mycolicibacterium tusciae</name>
    <dbReference type="NCBI Taxonomy" id="75922"/>
    <lineage>
        <taxon>Bacteria</taxon>
        <taxon>Bacillati</taxon>
        <taxon>Actinomycetota</taxon>
        <taxon>Actinomycetes</taxon>
        <taxon>Mycobacteriales</taxon>
        <taxon>Mycobacteriaceae</taxon>
        <taxon>Mycolicibacterium</taxon>
    </lineage>
</organism>